<evidence type="ECO:0000313" key="2">
    <source>
        <dbReference type="Ensembl" id="ENSPCEP00000014672.1"/>
    </source>
</evidence>
<sequence>MCKVFHCSVFYSHSLPITKQGPDLSAGLDLYAVTPDIIDPRTQKLIPLGTQVQLPKGCYERVAIGWWILITVDRCRYCCLIME</sequence>
<evidence type="ECO:0000259" key="1">
    <source>
        <dbReference type="Pfam" id="PF00692"/>
    </source>
</evidence>
<proteinExistence type="predicted"/>
<reference evidence="2" key="1">
    <citation type="submission" date="2025-08" db="UniProtKB">
        <authorList>
            <consortium name="Ensembl"/>
        </authorList>
    </citation>
    <scope>IDENTIFICATION</scope>
</reference>
<protein>
    <recommendedName>
        <fullName evidence="1">dUTPase-like domain-containing protein</fullName>
    </recommendedName>
</protein>
<accession>A0A8C8VKN6</accession>
<dbReference type="InterPro" id="IPR036157">
    <property type="entry name" value="dUTPase-like_sf"/>
</dbReference>
<reference evidence="2" key="2">
    <citation type="submission" date="2025-09" db="UniProtKB">
        <authorList>
            <consortium name="Ensembl"/>
        </authorList>
    </citation>
    <scope>IDENTIFICATION</scope>
</reference>
<organism evidence="2 3">
    <name type="scientific">Pelusios castaneus</name>
    <name type="common">West African mud turtle</name>
    <dbReference type="NCBI Taxonomy" id="367368"/>
    <lineage>
        <taxon>Eukaryota</taxon>
        <taxon>Metazoa</taxon>
        <taxon>Chordata</taxon>
        <taxon>Craniata</taxon>
        <taxon>Vertebrata</taxon>
        <taxon>Euteleostomi</taxon>
        <taxon>Archelosauria</taxon>
        <taxon>Testudinata</taxon>
        <taxon>Testudines</taxon>
        <taxon>Pleurodira</taxon>
        <taxon>Pelomedusidae</taxon>
        <taxon>Pelusios</taxon>
    </lineage>
</organism>
<dbReference type="AlphaFoldDB" id="A0A8C8VKN6"/>
<name>A0A8C8VKN6_9SAUR</name>
<feature type="domain" description="dUTPase-like" evidence="1">
    <location>
        <begin position="16"/>
        <end position="62"/>
    </location>
</feature>
<dbReference type="Pfam" id="PF00692">
    <property type="entry name" value="dUTPase"/>
    <property type="match status" value="1"/>
</dbReference>
<evidence type="ECO:0000313" key="3">
    <source>
        <dbReference type="Proteomes" id="UP000694393"/>
    </source>
</evidence>
<keyword evidence="3" id="KW-1185">Reference proteome</keyword>
<dbReference type="Proteomes" id="UP000694393">
    <property type="component" value="Unplaced"/>
</dbReference>
<dbReference type="Gene3D" id="2.70.40.10">
    <property type="match status" value="1"/>
</dbReference>
<dbReference type="Ensembl" id="ENSPCET00000015201.1">
    <property type="protein sequence ID" value="ENSPCEP00000014672.1"/>
    <property type="gene ID" value="ENSPCEG00000011623.1"/>
</dbReference>
<dbReference type="InterPro" id="IPR029054">
    <property type="entry name" value="dUTPase-like"/>
</dbReference>
<dbReference type="SUPFAM" id="SSF51283">
    <property type="entry name" value="dUTPase-like"/>
    <property type="match status" value="1"/>
</dbReference>